<name>A0A2M7RJ83_9BACT</name>
<gene>
    <name evidence="13" type="ORF">COY65_00890</name>
</gene>
<evidence type="ECO:0000256" key="10">
    <source>
        <dbReference type="ARBA" id="ARBA00093644"/>
    </source>
</evidence>
<keyword evidence="4" id="KW-0328">Glycosyltransferase</keyword>
<comment type="similarity">
    <text evidence="3">Belongs to the glycosyltransferase 39 family.</text>
</comment>
<dbReference type="EMBL" id="PFME01000010">
    <property type="protein sequence ID" value="PIY96436.1"/>
    <property type="molecule type" value="Genomic_DNA"/>
</dbReference>
<dbReference type="InterPro" id="IPR027005">
    <property type="entry name" value="PMT-like"/>
</dbReference>
<evidence type="ECO:0000313" key="14">
    <source>
        <dbReference type="Proteomes" id="UP000230238"/>
    </source>
</evidence>
<evidence type="ECO:0000256" key="4">
    <source>
        <dbReference type="ARBA" id="ARBA00022676"/>
    </source>
</evidence>
<evidence type="ECO:0000256" key="6">
    <source>
        <dbReference type="ARBA" id="ARBA00022692"/>
    </source>
</evidence>
<keyword evidence="7 11" id="KW-1133">Transmembrane helix</keyword>
<feature type="transmembrane region" description="Helical" evidence="11">
    <location>
        <begin position="189"/>
        <end position="214"/>
    </location>
</feature>
<keyword evidence="6 11" id="KW-0812">Transmembrane</keyword>
<sequence length="319" mass="36034">MAMVLKYRYFFLFIIVLISLGFHLFNLSEPDKPVADELFFSTFSADYRLARQHLDIHPPLGKLLFSLPLFFVSQDKIQNFQPLTEFKNPQGHLDIHINDQPFGSFPYLNLRLLSAFFGVLLVLLMYFFLKILSGKESVALLGAFFMAWENSLLLQSRLILLDGFYLVFGLLALILFFKNKSRPLLAGLIWGLALSVKLTAAVFLGPIILAVLLTEREEEKKILRQGASVFFTVGVITILAIELLGNNLFISPEKQLAFYETLGSPSFFWIKSFASHLGPFKNIFLAITVSSFQILNSFSGYTSGGGSNLQQSAWYGWPL</sequence>
<comment type="pathway">
    <text evidence="2">Protein modification; protein glycosylation.</text>
</comment>
<accession>A0A2M7RJ83</accession>
<reference evidence="14" key="1">
    <citation type="submission" date="2017-09" db="EMBL/GenBank/DDBJ databases">
        <title>Depth-based differentiation of microbial function through sediment-hosted aquifers and enrichment of novel symbionts in the deep terrestrial subsurface.</title>
        <authorList>
            <person name="Probst A.J."/>
            <person name="Ladd B."/>
            <person name="Jarett J.K."/>
            <person name="Geller-Mcgrath D.E."/>
            <person name="Sieber C.M.K."/>
            <person name="Emerson J.B."/>
            <person name="Anantharaman K."/>
            <person name="Thomas B.C."/>
            <person name="Malmstrom R."/>
            <person name="Stieglmeier M."/>
            <person name="Klingl A."/>
            <person name="Woyke T."/>
            <person name="Ryan C.M."/>
            <person name="Banfield J.F."/>
        </authorList>
    </citation>
    <scope>NUCLEOTIDE SEQUENCE [LARGE SCALE GENOMIC DNA]</scope>
</reference>
<evidence type="ECO:0000256" key="2">
    <source>
        <dbReference type="ARBA" id="ARBA00004922"/>
    </source>
</evidence>
<dbReference type="Pfam" id="PF02366">
    <property type="entry name" value="PMT"/>
    <property type="match status" value="1"/>
</dbReference>
<proteinExistence type="inferred from homology"/>
<feature type="transmembrane region" description="Helical" evidence="11">
    <location>
        <begin position="226"/>
        <end position="245"/>
    </location>
</feature>
<evidence type="ECO:0000313" key="13">
    <source>
        <dbReference type="EMBL" id="PIY96436.1"/>
    </source>
</evidence>
<protein>
    <recommendedName>
        <fullName evidence="9">Polyprenol-phosphate-mannose--protein mannosyltransferase</fullName>
    </recommendedName>
    <alternativeName>
        <fullName evidence="10">Protein O-mannosyltransferase</fullName>
    </alternativeName>
</protein>
<dbReference type="GO" id="GO:0000030">
    <property type="term" value="F:mannosyltransferase activity"/>
    <property type="evidence" value="ECO:0007669"/>
    <property type="project" value="InterPro"/>
</dbReference>
<dbReference type="GO" id="GO:0012505">
    <property type="term" value="C:endomembrane system"/>
    <property type="evidence" value="ECO:0007669"/>
    <property type="project" value="UniProtKB-SubCell"/>
</dbReference>
<dbReference type="GO" id="GO:0006493">
    <property type="term" value="P:protein O-linked glycosylation"/>
    <property type="evidence" value="ECO:0007669"/>
    <property type="project" value="InterPro"/>
</dbReference>
<feature type="transmembrane region" description="Helical" evidence="11">
    <location>
        <begin position="158"/>
        <end position="177"/>
    </location>
</feature>
<keyword evidence="5" id="KW-0808">Transferase</keyword>
<evidence type="ECO:0000256" key="5">
    <source>
        <dbReference type="ARBA" id="ARBA00022679"/>
    </source>
</evidence>
<comment type="caution">
    <text evidence="13">The sequence shown here is derived from an EMBL/GenBank/DDBJ whole genome shotgun (WGS) entry which is preliminary data.</text>
</comment>
<feature type="transmembrane region" description="Helical" evidence="11">
    <location>
        <begin position="7"/>
        <end position="25"/>
    </location>
</feature>
<evidence type="ECO:0000256" key="8">
    <source>
        <dbReference type="ARBA" id="ARBA00023136"/>
    </source>
</evidence>
<evidence type="ECO:0000256" key="3">
    <source>
        <dbReference type="ARBA" id="ARBA00007222"/>
    </source>
</evidence>
<feature type="domain" description="ArnT-like N-terminal" evidence="12">
    <location>
        <begin position="14"/>
        <end position="212"/>
    </location>
</feature>
<evidence type="ECO:0000256" key="11">
    <source>
        <dbReference type="SAM" id="Phobius"/>
    </source>
</evidence>
<evidence type="ECO:0000256" key="1">
    <source>
        <dbReference type="ARBA" id="ARBA00004127"/>
    </source>
</evidence>
<evidence type="ECO:0000256" key="7">
    <source>
        <dbReference type="ARBA" id="ARBA00022989"/>
    </source>
</evidence>
<dbReference type="AlphaFoldDB" id="A0A2M7RJ83"/>
<dbReference type="InterPro" id="IPR003342">
    <property type="entry name" value="ArnT-like_N"/>
</dbReference>
<feature type="transmembrane region" description="Helical" evidence="11">
    <location>
        <begin position="110"/>
        <end position="129"/>
    </location>
</feature>
<organism evidence="13 14">
    <name type="scientific">Candidatus Jorgensenbacteria bacterium CG_4_10_14_0_8_um_filter_39_13</name>
    <dbReference type="NCBI Taxonomy" id="1974589"/>
    <lineage>
        <taxon>Bacteria</taxon>
        <taxon>Candidatus Joergenseniibacteriota</taxon>
    </lineage>
</organism>
<dbReference type="UniPathway" id="UPA00378"/>
<dbReference type="Proteomes" id="UP000230238">
    <property type="component" value="Unassembled WGS sequence"/>
</dbReference>
<evidence type="ECO:0000259" key="12">
    <source>
        <dbReference type="Pfam" id="PF02366"/>
    </source>
</evidence>
<dbReference type="PANTHER" id="PTHR10050">
    <property type="entry name" value="DOLICHYL-PHOSPHATE-MANNOSE--PROTEIN MANNOSYLTRANSFERASE"/>
    <property type="match status" value="1"/>
</dbReference>
<feature type="non-terminal residue" evidence="13">
    <location>
        <position position="319"/>
    </location>
</feature>
<comment type="subcellular location">
    <subcellularLocation>
        <location evidence="1">Endomembrane system</location>
        <topology evidence="1">Multi-pass membrane protein</topology>
    </subcellularLocation>
</comment>
<dbReference type="GO" id="GO:0016020">
    <property type="term" value="C:membrane"/>
    <property type="evidence" value="ECO:0007669"/>
    <property type="project" value="InterPro"/>
</dbReference>
<evidence type="ECO:0000256" key="9">
    <source>
        <dbReference type="ARBA" id="ARBA00093617"/>
    </source>
</evidence>
<keyword evidence="8 11" id="KW-0472">Membrane</keyword>